<evidence type="ECO:0000313" key="2">
    <source>
        <dbReference type="EMBL" id="CDR36545.1"/>
    </source>
</evidence>
<sequence>MLGLMRGLRILPNHKGLRFSSNNALATKSLAKLLVFPVTHDKYFYYFKWNEKALLNNNSVIVKYENKAVELATKGWNKLRDSDKSYNRKIVEWVTKFLEQTSWTEDSLRTIPWKQSLLRQVRRENSENTGTIILSSDQISETEKLVNIPVYYPSSIIESPSTLTSNLTQLAQTGEKTHKRYTILCAIGVPLSLPFVIVPVVPNIPGFYLSYRFYCNLKAMMGSQHLLDMNEKAELSIEKDTLLDQIYGDLKVGEDKILLNEGIIDKIVETYDIPNARSSLIKALRQERKLLEKETENDSKKETKETEKEK</sequence>
<dbReference type="PANTHER" id="PTHR28062:SF1">
    <property type="entry name" value="TRANSMEMBRANE PROTEIN"/>
    <property type="match status" value="1"/>
</dbReference>
<dbReference type="OrthoDB" id="5562676at2759"/>
<evidence type="ECO:0000256" key="1">
    <source>
        <dbReference type="SAM" id="Coils"/>
    </source>
</evidence>
<protein>
    <submittedName>
        <fullName evidence="2">CYFA0S01e02432g1_1</fullName>
    </submittedName>
</protein>
<accession>A0A061APA9</accession>
<dbReference type="AlphaFoldDB" id="A0A061APA9"/>
<dbReference type="GO" id="GO:1902600">
    <property type="term" value="P:proton transmembrane transport"/>
    <property type="evidence" value="ECO:0007669"/>
    <property type="project" value="TreeGrafter"/>
</dbReference>
<dbReference type="GO" id="GO:0005743">
    <property type="term" value="C:mitochondrial inner membrane"/>
    <property type="evidence" value="ECO:0007669"/>
    <property type="project" value="TreeGrafter"/>
</dbReference>
<name>A0A061APA9_CYBFA</name>
<dbReference type="EMBL" id="LK052886">
    <property type="protein sequence ID" value="CDR36545.1"/>
    <property type="molecule type" value="Genomic_DNA"/>
</dbReference>
<dbReference type="VEuPathDB" id="FungiDB:BON22_0733"/>
<dbReference type="GO" id="GO:0006813">
    <property type="term" value="P:potassium ion transport"/>
    <property type="evidence" value="ECO:0007669"/>
    <property type="project" value="TreeGrafter"/>
</dbReference>
<dbReference type="PhylomeDB" id="A0A061APA9"/>
<dbReference type="PANTHER" id="PTHR28062">
    <property type="entry name" value="K+-H+ EXCHANGE-LIKE PROTEIN"/>
    <property type="match status" value="1"/>
</dbReference>
<dbReference type="InterPro" id="IPR018786">
    <property type="entry name" value="Mit_KHE1"/>
</dbReference>
<gene>
    <name evidence="2" type="ORF">CYFA0S_01e02432g</name>
</gene>
<feature type="coiled-coil region" evidence="1">
    <location>
        <begin position="281"/>
        <end position="310"/>
    </location>
</feature>
<keyword evidence="1" id="KW-0175">Coiled coil</keyword>
<organism evidence="2">
    <name type="scientific">Cyberlindnera fabianii</name>
    <name type="common">Yeast</name>
    <name type="synonym">Hansenula fabianii</name>
    <dbReference type="NCBI Taxonomy" id="36022"/>
    <lineage>
        <taxon>Eukaryota</taxon>
        <taxon>Fungi</taxon>
        <taxon>Dikarya</taxon>
        <taxon>Ascomycota</taxon>
        <taxon>Saccharomycotina</taxon>
        <taxon>Saccharomycetes</taxon>
        <taxon>Phaffomycetales</taxon>
        <taxon>Phaffomycetaceae</taxon>
        <taxon>Cyberlindnera</taxon>
    </lineage>
</organism>
<reference evidence="2" key="1">
    <citation type="journal article" date="2014" name="Genome Announc.">
        <title>Genome sequence of the yeast Cyberlindnera fabianii (Hansenula fabianii).</title>
        <authorList>
            <person name="Freel K.C."/>
            <person name="Sarilar V."/>
            <person name="Neuveglise C."/>
            <person name="Devillers H."/>
            <person name="Friedrich A."/>
            <person name="Schacherer J."/>
        </authorList>
    </citation>
    <scope>NUCLEOTIDE SEQUENCE</scope>
    <source>
        <strain evidence="2">YJS4271</strain>
    </source>
</reference>
<dbReference type="Pfam" id="PF10173">
    <property type="entry name" value="Mit_KHE1"/>
    <property type="match status" value="1"/>
</dbReference>
<proteinExistence type="predicted"/>